<dbReference type="AlphaFoldDB" id="A0A0W1KJS8"/>
<comment type="caution">
    <text evidence="2">The sequence shown here is derived from an EMBL/GenBank/DDBJ whole genome shotgun (WGS) entry which is preliminary data.</text>
</comment>
<proteinExistence type="predicted"/>
<dbReference type="STRING" id="59561.AQZ59_00801"/>
<dbReference type="InterPro" id="IPR009061">
    <property type="entry name" value="DNA-bd_dom_put_sf"/>
</dbReference>
<reference evidence="2 4" key="1">
    <citation type="submission" date="2015-11" db="EMBL/GenBank/DDBJ databases">
        <title>Draft Genome Sequence of the Type Strain Trueperella bernardiae LCDC 89-0504T, Isolated from Blood Culture.</title>
        <authorList>
            <person name="Bernier A.-M."/>
            <person name="Bernard K."/>
        </authorList>
    </citation>
    <scope>NUCLEOTIDE SEQUENCE [LARGE SCALE GENOMIC DNA]</scope>
    <source>
        <strain evidence="2 4">LCDC 89-0504</strain>
    </source>
</reference>
<dbReference type="PATRIC" id="fig|59561.3.peg.794"/>
<gene>
    <name evidence="2" type="ORF">AQZ59_00801</name>
    <name evidence="3" type="ORF">QP858_03120</name>
</gene>
<evidence type="ECO:0000313" key="3">
    <source>
        <dbReference type="EMBL" id="MDK8601452.1"/>
    </source>
</evidence>
<dbReference type="Proteomes" id="UP001225576">
    <property type="component" value="Unassembled WGS sequence"/>
</dbReference>
<sequence>MAQFPASAPQFVTVAEVAELARVSRMTVYRMVHSGELPAVRVGGSYRVPVSAVEQLLSGGMDQAETLGA</sequence>
<dbReference type="GO" id="GO:0003677">
    <property type="term" value="F:DNA binding"/>
    <property type="evidence" value="ECO:0007669"/>
    <property type="project" value="InterPro"/>
</dbReference>
<dbReference type="OrthoDB" id="1853825at2"/>
<dbReference type="EMBL" id="JASPDQ010000004">
    <property type="protein sequence ID" value="MDK8601452.1"/>
    <property type="molecule type" value="Genomic_DNA"/>
</dbReference>
<dbReference type="Pfam" id="PF12728">
    <property type="entry name" value="HTH_17"/>
    <property type="match status" value="1"/>
</dbReference>
<feature type="domain" description="Helix-turn-helix" evidence="1">
    <location>
        <begin position="12"/>
        <end position="58"/>
    </location>
</feature>
<name>A0A0W1KJS8_9ACTO</name>
<organism evidence="2 4">
    <name type="scientific">Trueperella bernardiae</name>
    <dbReference type="NCBI Taxonomy" id="59561"/>
    <lineage>
        <taxon>Bacteria</taxon>
        <taxon>Bacillati</taxon>
        <taxon>Actinomycetota</taxon>
        <taxon>Actinomycetes</taxon>
        <taxon>Actinomycetales</taxon>
        <taxon>Actinomycetaceae</taxon>
        <taxon>Trueperella</taxon>
    </lineage>
</organism>
<evidence type="ECO:0000259" key="1">
    <source>
        <dbReference type="Pfam" id="PF12728"/>
    </source>
</evidence>
<keyword evidence="4" id="KW-1185">Reference proteome</keyword>
<evidence type="ECO:0000313" key="4">
    <source>
        <dbReference type="Proteomes" id="UP000054404"/>
    </source>
</evidence>
<accession>A0A0W1KJS8</accession>
<reference evidence="3" key="2">
    <citation type="submission" date="2023-05" db="EMBL/GenBank/DDBJ databases">
        <title>Genomic Catalog of Human Bladder Bacteria.</title>
        <authorList>
            <person name="Du J."/>
        </authorList>
    </citation>
    <scope>NUCLEOTIDE SEQUENCE</scope>
    <source>
        <strain evidence="3">UMB1304A</strain>
    </source>
</reference>
<protein>
    <submittedName>
        <fullName evidence="2">Helix-turn-helix domain protein</fullName>
    </submittedName>
    <submittedName>
        <fullName evidence="3">Helix-turn-helix domain-containing protein</fullName>
    </submittedName>
</protein>
<dbReference type="NCBIfam" id="TIGR01764">
    <property type="entry name" value="excise"/>
    <property type="match status" value="1"/>
</dbReference>
<dbReference type="RefSeq" id="WP_062613352.1">
    <property type="nucleotide sequence ID" value="NZ_CALTZF010000002.1"/>
</dbReference>
<dbReference type="SUPFAM" id="SSF46955">
    <property type="entry name" value="Putative DNA-binding domain"/>
    <property type="match status" value="1"/>
</dbReference>
<dbReference type="Proteomes" id="UP000054404">
    <property type="component" value="Unassembled WGS sequence"/>
</dbReference>
<evidence type="ECO:0000313" key="2">
    <source>
        <dbReference type="EMBL" id="KTF04280.1"/>
    </source>
</evidence>
<dbReference type="EMBL" id="LNIZ01000003">
    <property type="protein sequence ID" value="KTF04280.1"/>
    <property type="molecule type" value="Genomic_DNA"/>
</dbReference>
<dbReference type="InterPro" id="IPR010093">
    <property type="entry name" value="SinI_DNA-bd"/>
</dbReference>
<dbReference type="InterPro" id="IPR041657">
    <property type="entry name" value="HTH_17"/>
</dbReference>